<evidence type="ECO:0000313" key="3">
    <source>
        <dbReference type="Proteomes" id="UP000186922"/>
    </source>
</evidence>
<proteinExistence type="predicted"/>
<evidence type="ECO:0000256" key="1">
    <source>
        <dbReference type="SAM" id="MobiDB-lite"/>
    </source>
</evidence>
<feature type="compositionally biased region" description="Basic and acidic residues" evidence="1">
    <location>
        <begin position="77"/>
        <end position="89"/>
    </location>
</feature>
<accession>A0A1D1UUG6</accession>
<dbReference type="EMBL" id="BDGG01000002">
    <property type="protein sequence ID" value="GAU92095.1"/>
    <property type="molecule type" value="Genomic_DNA"/>
</dbReference>
<name>A0A1D1UUG6_RAMVA</name>
<dbReference type="Proteomes" id="UP000186922">
    <property type="component" value="Unassembled WGS sequence"/>
</dbReference>
<protein>
    <submittedName>
        <fullName evidence="2">Uncharacterized protein</fullName>
    </submittedName>
</protein>
<evidence type="ECO:0000313" key="2">
    <source>
        <dbReference type="EMBL" id="GAU92095.1"/>
    </source>
</evidence>
<feature type="region of interest" description="Disordered" evidence="1">
    <location>
        <begin position="69"/>
        <end position="89"/>
    </location>
</feature>
<comment type="caution">
    <text evidence="2">The sequence shown here is derived from an EMBL/GenBank/DDBJ whole genome shotgun (WGS) entry which is preliminary data.</text>
</comment>
<gene>
    <name evidence="2" type="primary">RvY_04224-1</name>
    <name evidence="2" type="synonym">RvY_04224.1</name>
    <name evidence="2" type="ORF">RvY_04224</name>
</gene>
<dbReference type="AlphaFoldDB" id="A0A1D1UUG6"/>
<organism evidence="2 3">
    <name type="scientific">Ramazzottius varieornatus</name>
    <name type="common">Water bear</name>
    <name type="synonym">Tardigrade</name>
    <dbReference type="NCBI Taxonomy" id="947166"/>
    <lineage>
        <taxon>Eukaryota</taxon>
        <taxon>Metazoa</taxon>
        <taxon>Ecdysozoa</taxon>
        <taxon>Tardigrada</taxon>
        <taxon>Eutardigrada</taxon>
        <taxon>Parachela</taxon>
        <taxon>Hypsibioidea</taxon>
        <taxon>Ramazzottiidae</taxon>
        <taxon>Ramazzottius</taxon>
    </lineage>
</organism>
<reference evidence="2 3" key="1">
    <citation type="journal article" date="2016" name="Nat. Commun.">
        <title>Extremotolerant tardigrade genome and improved radiotolerance of human cultured cells by tardigrade-unique protein.</title>
        <authorList>
            <person name="Hashimoto T."/>
            <person name="Horikawa D.D."/>
            <person name="Saito Y."/>
            <person name="Kuwahara H."/>
            <person name="Kozuka-Hata H."/>
            <person name="Shin-I T."/>
            <person name="Minakuchi Y."/>
            <person name="Ohishi K."/>
            <person name="Motoyama A."/>
            <person name="Aizu T."/>
            <person name="Enomoto A."/>
            <person name="Kondo K."/>
            <person name="Tanaka S."/>
            <person name="Hara Y."/>
            <person name="Koshikawa S."/>
            <person name="Sagara H."/>
            <person name="Miura T."/>
            <person name="Yokobori S."/>
            <person name="Miyagawa K."/>
            <person name="Suzuki Y."/>
            <person name="Kubo T."/>
            <person name="Oyama M."/>
            <person name="Kohara Y."/>
            <person name="Fujiyama A."/>
            <person name="Arakawa K."/>
            <person name="Katayama T."/>
            <person name="Toyoda A."/>
            <person name="Kunieda T."/>
        </authorList>
    </citation>
    <scope>NUCLEOTIDE SEQUENCE [LARGE SCALE GENOMIC DNA]</scope>
    <source>
        <strain evidence="2 3">YOKOZUNA-1</strain>
    </source>
</reference>
<keyword evidence="3" id="KW-1185">Reference proteome</keyword>
<sequence length="89" mass="10185">MAYRITVNPALALPMTSYMNIMAELAHPDRGYLVGKWLAYDARLRTMATCQPKNLELWSTIHTDTKHRTCPISSTTSRDHEHKNVVARD</sequence>
<dbReference type="OrthoDB" id="10666184at2759"/>